<feature type="transmembrane region" description="Helical" evidence="1">
    <location>
        <begin position="7"/>
        <end position="27"/>
    </location>
</feature>
<gene>
    <name evidence="3" type="ORF">JT362_34895</name>
</gene>
<dbReference type="SMART" id="SM00564">
    <property type="entry name" value="PQQ"/>
    <property type="match status" value="3"/>
</dbReference>
<dbReference type="SUPFAM" id="SSF50998">
    <property type="entry name" value="Quinoprotein alcohol dehydrogenase-like"/>
    <property type="match status" value="1"/>
</dbReference>
<protein>
    <submittedName>
        <fullName evidence="3">PQQ-binding-like beta-propeller repeat protein</fullName>
    </submittedName>
</protein>
<organism evidence="3 4">
    <name type="scientific">Actinophytocola gossypii</name>
    <dbReference type="NCBI Taxonomy" id="2812003"/>
    <lineage>
        <taxon>Bacteria</taxon>
        <taxon>Bacillati</taxon>
        <taxon>Actinomycetota</taxon>
        <taxon>Actinomycetes</taxon>
        <taxon>Pseudonocardiales</taxon>
        <taxon>Pseudonocardiaceae</taxon>
    </lineage>
</organism>
<keyword evidence="1" id="KW-0472">Membrane</keyword>
<dbReference type="Proteomes" id="UP001156441">
    <property type="component" value="Unassembled WGS sequence"/>
</dbReference>
<keyword evidence="1" id="KW-0812">Transmembrane</keyword>
<keyword evidence="4" id="KW-1185">Reference proteome</keyword>
<dbReference type="InterPro" id="IPR002372">
    <property type="entry name" value="PQQ_rpt_dom"/>
</dbReference>
<feature type="domain" description="Pyrrolo-quinoline quinone repeat" evidence="2">
    <location>
        <begin position="177"/>
        <end position="353"/>
    </location>
</feature>
<dbReference type="InterPro" id="IPR011047">
    <property type="entry name" value="Quinoprotein_ADH-like_sf"/>
</dbReference>
<dbReference type="InterPro" id="IPR018391">
    <property type="entry name" value="PQQ_b-propeller_rpt"/>
</dbReference>
<evidence type="ECO:0000259" key="2">
    <source>
        <dbReference type="Pfam" id="PF13360"/>
    </source>
</evidence>
<sequence length="425" mass="45369">MTRRRWVYTGLGLTVVLAAGLLVWRPWTGQEPCAAAVTATDGPAPAPRLELPDRVAPPFGRQRVVVPGTGRMAVGGTLVLRDGDVVGAVDARTGERLWAFEQHGDVYGASQVGGELVLLQRGDDAPATAVGVGIENGEVRDCVTFPGGERAAETATVVDVARRTVALLRRHEDTTTLSLVDPNRPEPVWTSEPAVPPSVEYAHAAGDVIVLGAAGEDGTSAWELAVDERDRVTPADRRLYAYAAEDGAPLWDWAHEDFAPQVVGMAFDTVVVRAARFDEPANVLHNRLVALDARTGEERWSAELPPTAAKYHERSVLLGDVVVSSESDPERGTFAHLTARDLATGEPLWRIDNRVNALEHAALVGDLALVPGRSLRGLELIDVRTGESRTLFDGVSVLGASADGTSIALQVVTDGEPVTVTYDRA</sequence>
<accession>A0ABT2JM15</accession>
<name>A0ABT2JM15_9PSEU</name>
<dbReference type="PANTHER" id="PTHR34512:SF30">
    <property type="entry name" value="OUTER MEMBRANE PROTEIN ASSEMBLY FACTOR BAMB"/>
    <property type="match status" value="1"/>
</dbReference>
<evidence type="ECO:0000313" key="4">
    <source>
        <dbReference type="Proteomes" id="UP001156441"/>
    </source>
</evidence>
<reference evidence="3 4" key="1">
    <citation type="submission" date="2021-02" db="EMBL/GenBank/DDBJ databases">
        <title>Actinophytocola xerophila sp. nov., isolated from soil of cotton cropping field.</title>
        <authorList>
            <person name="Huang R."/>
            <person name="Chen X."/>
            <person name="Ge X."/>
            <person name="Liu W."/>
        </authorList>
    </citation>
    <scope>NUCLEOTIDE SEQUENCE [LARGE SCALE GENOMIC DNA]</scope>
    <source>
        <strain evidence="3 4">S1-96</strain>
    </source>
</reference>
<dbReference type="EMBL" id="JAFFZE010000037">
    <property type="protein sequence ID" value="MCT2588309.1"/>
    <property type="molecule type" value="Genomic_DNA"/>
</dbReference>
<comment type="caution">
    <text evidence="3">The sequence shown here is derived from an EMBL/GenBank/DDBJ whole genome shotgun (WGS) entry which is preliminary data.</text>
</comment>
<keyword evidence="1" id="KW-1133">Transmembrane helix</keyword>
<dbReference type="RefSeq" id="WP_260196277.1">
    <property type="nucleotide sequence ID" value="NZ_JAFFZE010000037.1"/>
</dbReference>
<proteinExistence type="predicted"/>
<dbReference type="Pfam" id="PF13360">
    <property type="entry name" value="PQQ_2"/>
    <property type="match status" value="1"/>
</dbReference>
<dbReference type="InterPro" id="IPR015943">
    <property type="entry name" value="WD40/YVTN_repeat-like_dom_sf"/>
</dbReference>
<evidence type="ECO:0000256" key="1">
    <source>
        <dbReference type="SAM" id="Phobius"/>
    </source>
</evidence>
<evidence type="ECO:0000313" key="3">
    <source>
        <dbReference type="EMBL" id="MCT2588309.1"/>
    </source>
</evidence>
<dbReference type="Gene3D" id="2.140.10.10">
    <property type="entry name" value="Quinoprotein alcohol dehydrogenase-like superfamily"/>
    <property type="match status" value="1"/>
</dbReference>
<dbReference type="Gene3D" id="2.130.10.10">
    <property type="entry name" value="YVTN repeat-like/Quinoprotein amine dehydrogenase"/>
    <property type="match status" value="1"/>
</dbReference>
<dbReference type="PANTHER" id="PTHR34512">
    <property type="entry name" value="CELL SURFACE PROTEIN"/>
    <property type="match status" value="1"/>
</dbReference>